<dbReference type="EMBL" id="GGFK01013524">
    <property type="protein sequence ID" value="MBW46845.1"/>
    <property type="molecule type" value="Transcribed_RNA"/>
</dbReference>
<accession>A0A2M4B1F5</accession>
<protein>
    <submittedName>
        <fullName evidence="1">Putative secreted protein</fullName>
    </submittedName>
</protein>
<proteinExistence type="predicted"/>
<sequence length="67" mass="7855">MRVSLVVKLDVWTVRSECTCVLVCVYKLHTCCFLNLRAKGLSSSRLKFTYHDSLDIDHRDKRRRGIL</sequence>
<organism evidence="1">
    <name type="scientific">Anopheles triannulatus</name>
    <dbReference type="NCBI Taxonomy" id="58253"/>
    <lineage>
        <taxon>Eukaryota</taxon>
        <taxon>Metazoa</taxon>
        <taxon>Ecdysozoa</taxon>
        <taxon>Arthropoda</taxon>
        <taxon>Hexapoda</taxon>
        <taxon>Insecta</taxon>
        <taxon>Pterygota</taxon>
        <taxon>Neoptera</taxon>
        <taxon>Endopterygota</taxon>
        <taxon>Diptera</taxon>
        <taxon>Nematocera</taxon>
        <taxon>Culicoidea</taxon>
        <taxon>Culicidae</taxon>
        <taxon>Anophelinae</taxon>
        <taxon>Anopheles</taxon>
    </lineage>
</organism>
<name>A0A2M4B1F5_9DIPT</name>
<evidence type="ECO:0000313" key="1">
    <source>
        <dbReference type="EMBL" id="MBW46845.1"/>
    </source>
</evidence>
<dbReference type="AlphaFoldDB" id="A0A2M4B1F5"/>
<reference evidence="1" key="1">
    <citation type="submission" date="2018-01" db="EMBL/GenBank/DDBJ databases">
        <title>An insight into the sialome of Amazonian anophelines.</title>
        <authorList>
            <person name="Ribeiro J.M."/>
            <person name="Scarpassa V."/>
            <person name="Calvo E."/>
        </authorList>
    </citation>
    <scope>NUCLEOTIDE SEQUENCE</scope>
    <source>
        <tissue evidence="1">Salivary glands</tissue>
    </source>
</reference>